<reference evidence="9 10" key="1">
    <citation type="submission" date="2019-03" db="EMBL/GenBank/DDBJ databases">
        <title>Genomic Encyclopedia of Type Strains, Phase IV (KMG-V): Genome sequencing to study the core and pangenomes of soil and plant-associated prokaryotes.</title>
        <authorList>
            <person name="Whitman W."/>
        </authorList>
    </citation>
    <scope>NUCLEOTIDE SEQUENCE [LARGE SCALE GENOMIC DNA]</scope>
    <source>
        <strain evidence="9 10">FB403</strain>
    </source>
</reference>
<dbReference type="EMBL" id="SMBI01000029">
    <property type="protein sequence ID" value="TCU13004.1"/>
    <property type="molecule type" value="Genomic_DNA"/>
</dbReference>
<dbReference type="PANTHER" id="PTHR11552">
    <property type="entry name" value="GLUCOSE-METHANOL-CHOLINE GMC OXIDOREDUCTASE"/>
    <property type="match status" value="1"/>
</dbReference>
<evidence type="ECO:0000256" key="1">
    <source>
        <dbReference type="ARBA" id="ARBA00001974"/>
    </source>
</evidence>
<dbReference type="GO" id="GO:0016020">
    <property type="term" value="C:membrane"/>
    <property type="evidence" value="ECO:0007669"/>
    <property type="project" value="TreeGrafter"/>
</dbReference>
<evidence type="ECO:0000256" key="6">
    <source>
        <dbReference type="RuleBase" id="RU003968"/>
    </source>
</evidence>
<dbReference type="PROSITE" id="PS00624">
    <property type="entry name" value="GMC_OXRED_2"/>
    <property type="match status" value="1"/>
</dbReference>
<dbReference type="Pfam" id="PF00732">
    <property type="entry name" value="GMC_oxred_N"/>
    <property type="match status" value="1"/>
</dbReference>
<dbReference type="SUPFAM" id="SSF54373">
    <property type="entry name" value="FAD-linked reductases, C-terminal domain"/>
    <property type="match status" value="1"/>
</dbReference>
<evidence type="ECO:0000256" key="5">
    <source>
        <dbReference type="PIRSR" id="PIRSR000137-2"/>
    </source>
</evidence>
<dbReference type="PROSITE" id="PS00623">
    <property type="entry name" value="GMC_OXRED_1"/>
    <property type="match status" value="1"/>
</dbReference>
<dbReference type="AlphaFoldDB" id="A0AAX2QAH7"/>
<dbReference type="GO" id="GO:0019285">
    <property type="term" value="P:glycine betaine biosynthetic process from choline"/>
    <property type="evidence" value="ECO:0007669"/>
    <property type="project" value="TreeGrafter"/>
</dbReference>
<organism evidence="9 10">
    <name type="scientific">Rhizobium laguerreae</name>
    <dbReference type="NCBI Taxonomy" id="1076926"/>
    <lineage>
        <taxon>Bacteria</taxon>
        <taxon>Pseudomonadati</taxon>
        <taxon>Pseudomonadota</taxon>
        <taxon>Alphaproteobacteria</taxon>
        <taxon>Hyphomicrobiales</taxon>
        <taxon>Rhizobiaceae</taxon>
        <taxon>Rhizobium/Agrobacterium group</taxon>
        <taxon>Rhizobium</taxon>
    </lineage>
</organism>
<keyword evidence="3 6" id="KW-0285">Flavoprotein</keyword>
<feature type="binding site" evidence="5">
    <location>
        <position position="236"/>
    </location>
    <ligand>
        <name>FAD</name>
        <dbReference type="ChEBI" id="CHEBI:57692"/>
    </ligand>
</feature>
<sequence>MPGAASLTGIVNWGHEMPTKTYDYIVVGSGAAGSVVAARLGEDRNVRVLVLEAGPHDNSIYVRMPAAMSYPLTDKARTWEFDTGPEAALNGRMVPHIRGKMLGGSGSLNGMVYVRGNPRDFDRWAEDGLTNWSYAHCLPYFKKLENYDKGANQYRGGKGPIAITTLKAELEPFQAFLDAGQQAGHPLNADYNAFRQEGVHAYQANIDNGIRASGGRAYLRPAIKRGNVELQLSALVHKVLFDGKRATGVRYEQRGQIVEARAAREVILAGGAFNSPQLLLLSGVGPAHELAEYGITAVSDLPGVGKSLQDHVAVSIKYRASRKGVSPAVDMNLFKMAMIGAQWMFLRSGLGTTNLWEVGSFFKSSDSVDYANIQHEFLPMLGELMHGKVNIEEGFQYQVCLGRPNSKGAVTLLSGDPRKHPSIVLNYLSDHEDRRNLIDGVRHTDEIIQQRGWDKIRGEAIFPGLRKWSDDDVFAWLQENMGTQYHPCSSCRMGNDDLAVVDDEGRVHGLEGLRVVDASILPRITNGNLHCPTMMVAEKISDRIKGIPALAPQFIAYEGQKEAA</sequence>
<dbReference type="InterPro" id="IPR000172">
    <property type="entry name" value="GMC_OxRdtase_N"/>
</dbReference>
<dbReference type="PIRSF" id="PIRSF000137">
    <property type="entry name" value="Alcohol_oxidase"/>
    <property type="match status" value="1"/>
</dbReference>
<dbReference type="InterPro" id="IPR007867">
    <property type="entry name" value="GMC_OxRtase_C"/>
</dbReference>
<keyword evidence="4 5" id="KW-0274">FAD</keyword>
<evidence type="ECO:0000313" key="10">
    <source>
        <dbReference type="Proteomes" id="UP000295021"/>
    </source>
</evidence>
<dbReference type="InterPro" id="IPR012132">
    <property type="entry name" value="GMC_OxRdtase"/>
</dbReference>
<evidence type="ECO:0000256" key="3">
    <source>
        <dbReference type="ARBA" id="ARBA00022630"/>
    </source>
</evidence>
<comment type="cofactor">
    <cofactor evidence="1 5">
        <name>FAD</name>
        <dbReference type="ChEBI" id="CHEBI:57692"/>
    </cofactor>
</comment>
<dbReference type="InterPro" id="IPR036188">
    <property type="entry name" value="FAD/NAD-bd_sf"/>
</dbReference>
<gene>
    <name evidence="9" type="ORF">EV131_12934</name>
</gene>
<evidence type="ECO:0000256" key="4">
    <source>
        <dbReference type="ARBA" id="ARBA00022827"/>
    </source>
</evidence>
<feature type="domain" description="Glucose-methanol-choline oxidoreductase N-terminal" evidence="7">
    <location>
        <begin position="99"/>
        <end position="122"/>
    </location>
</feature>
<feature type="binding site" evidence="5">
    <location>
        <begin position="109"/>
        <end position="112"/>
    </location>
    <ligand>
        <name>FAD</name>
        <dbReference type="ChEBI" id="CHEBI:57692"/>
    </ligand>
</feature>
<evidence type="ECO:0000313" key="9">
    <source>
        <dbReference type="EMBL" id="TCU13004.1"/>
    </source>
</evidence>
<evidence type="ECO:0000256" key="2">
    <source>
        <dbReference type="ARBA" id="ARBA00010790"/>
    </source>
</evidence>
<evidence type="ECO:0000259" key="8">
    <source>
        <dbReference type="PROSITE" id="PS00624"/>
    </source>
</evidence>
<protein>
    <submittedName>
        <fullName evidence="9">Choline dehydrogenase</fullName>
    </submittedName>
</protein>
<proteinExistence type="inferred from homology"/>
<dbReference type="Pfam" id="PF05199">
    <property type="entry name" value="GMC_oxred_C"/>
    <property type="match status" value="1"/>
</dbReference>
<accession>A0AAX2QAH7</accession>
<feature type="domain" description="Glucose-methanol-choline oxidoreductase N-terminal" evidence="8">
    <location>
        <begin position="271"/>
        <end position="285"/>
    </location>
</feature>
<dbReference type="SUPFAM" id="SSF51905">
    <property type="entry name" value="FAD/NAD(P)-binding domain"/>
    <property type="match status" value="1"/>
</dbReference>
<dbReference type="PANTHER" id="PTHR11552:SF147">
    <property type="entry name" value="CHOLINE DEHYDROGENASE, MITOCHONDRIAL"/>
    <property type="match status" value="1"/>
</dbReference>
<name>A0AAX2QAH7_9HYPH</name>
<dbReference type="Gene3D" id="3.30.560.10">
    <property type="entry name" value="Glucose Oxidase, domain 3"/>
    <property type="match status" value="1"/>
</dbReference>
<evidence type="ECO:0000259" key="7">
    <source>
        <dbReference type="PROSITE" id="PS00623"/>
    </source>
</evidence>
<comment type="caution">
    <text evidence="9">The sequence shown here is derived from an EMBL/GenBank/DDBJ whole genome shotgun (WGS) entry which is preliminary data.</text>
</comment>
<dbReference type="NCBIfam" id="NF002550">
    <property type="entry name" value="PRK02106.1"/>
    <property type="match status" value="1"/>
</dbReference>
<dbReference type="GO" id="GO:0008812">
    <property type="term" value="F:choline dehydrogenase activity"/>
    <property type="evidence" value="ECO:0007669"/>
    <property type="project" value="TreeGrafter"/>
</dbReference>
<dbReference type="GO" id="GO:0050660">
    <property type="term" value="F:flavin adenine dinucleotide binding"/>
    <property type="evidence" value="ECO:0007669"/>
    <property type="project" value="InterPro"/>
</dbReference>
<dbReference type="Gene3D" id="3.50.50.60">
    <property type="entry name" value="FAD/NAD(P)-binding domain"/>
    <property type="match status" value="1"/>
</dbReference>
<dbReference type="Proteomes" id="UP000295021">
    <property type="component" value="Unassembled WGS sequence"/>
</dbReference>
<comment type="similarity">
    <text evidence="2 6">Belongs to the GMC oxidoreductase family.</text>
</comment>